<comment type="caution">
    <text evidence="8">The sequence shown here is derived from an EMBL/GenBank/DDBJ whole genome shotgun (WGS) entry which is preliminary data.</text>
</comment>
<dbReference type="InterPro" id="IPR045529">
    <property type="entry name" value="DUF6469"/>
</dbReference>
<dbReference type="Pfam" id="PF13086">
    <property type="entry name" value="AAA_11"/>
    <property type="match status" value="1"/>
</dbReference>
<dbReference type="Gene3D" id="3.40.50.300">
    <property type="entry name" value="P-loop containing nucleotide triphosphate hydrolases"/>
    <property type="match status" value="4"/>
</dbReference>
<dbReference type="InterPro" id="IPR047187">
    <property type="entry name" value="SF1_C_Upf1"/>
</dbReference>
<evidence type="ECO:0000256" key="5">
    <source>
        <dbReference type="PROSITE-ProRule" id="PRU00560"/>
    </source>
</evidence>
<dbReference type="SUPFAM" id="SSF52540">
    <property type="entry name" value="P-loop containing nucleoside triphosphate hydrolases"/>
    <property type="match status" value="2"/>
</dbReference>
<accession>A0A8S0V5T5</accession>
<gene>
    <name evidence="8" type="ORF">OLEA9_A114155</name>
</gene>
<dbReference type="Pfam" id="PF20073">
    <property type="entry name" value="DUF6469"/>
    <property type="match status" value="2"/>
</dbReference>
<evidence type="ECO:0000256" key="3">
    <source>
        <dbReference type="ARBA" id="ARBA00022806"/>
    </source>
</evidence>
<dbReference type="PROSITE" id="PS51198">
    <property type="entry name" value="UVRD_HELICASE_ATP_BIND"/>
    <property type="match status" value="1"/>
</dbReference>
<dbReference type="FunFam" id="3.40.50.300:FF:000326">
    <property type="entry name" value="P-loop containing nucleoside triphosphate hydrolase"/>
    <property type="match status" value="1"/>
</dbReference>
<dbReference type="GO" id="GO:0005694">
    <property type="term" value="C:chromosome"/>
    <property type="evidence" value="ECO:0007669"/>
    <property type="project" value="UniProtKB-ARBA"/>
</dbReference>
<feature type="domain" description="UvrD-like helicase ATP-binding" evidence="7">
    <location>
        <begin position="1108"/>
        <end position="1502"/>
    </location>
</feature>
<dbReference type="SUPFAM" id="SSF48452">
    <property type="entry name" value="TPR-like"/>
    <property type="match status" value="1"/>
</dbReference>
<evidence type="ECO:0000256" key="1">
    <source>
        <dbReference type="ARBA" id="ARBA00022741"/>
    </source>
</evidence>
<evidence type="ECO:0000313" key="8">
    <source>
        <dbReference type="EMBL" id="CAA3025284.1"/>
    </source>
</evidence>
<dbReference type="InterPro" id="IPR027417">
    <property type="entry name" value="P-loop_NTPase"/>
</dbReference>
<dbReference type="GO" id="GO:0005524">
    <property type="term" value="F:ATP binding"/>
    <property type="evidence" value="ECO:0007669"/>
    <property type="project" value="UniProtKB-UniRule"/>
</dbReference>
<dbReference type="InterPro" id="IPR041677">
    <property type="entry name" value="DNA2/NAM7_AAA_11"/>
</dbReference>
<proteinExistence type="predicted"/>
<evidence type="ECO:0000256" key="6">
    <source>
        <dbReference type="SAM" id="MobiDB-lite"/>
    </source>
</evidence>
<dbReference type="InterPro" id="IPR011990">
    <property type="entry name" value="TPR-like_helical_dom_sf"/>
</dbReference>
<dbReference type="GO" id="GO:0016787">
    <property type="term" value="F:hydrolase activity"/>
    <property type="evidence" value="ECO:0007669"/>
    <property type="project" value="UniProtKB-UniRule"/>
</dbReference>
<dbReference type="Pfam" id="PF13087">
    <property type="entry name" value="AAA_12"/>
    <property type="match status" value="1"/>
</dbReference>
<dbReference type="Proteomes" id="UP000594638">
    <property type="component" value="Unassembled WGS sequence"/>
</dbReference>
<dbReference type="PANTHER" id="PTHR21529:SF4">
    <property type="entry name" value="TPR AND ANKYRIN REPEAT-CONTAINING PROTEIN 1"/>
    <property type="match status" value="1"/>
</dbReference>
<sequence length="2594" mass="297685">MQECSSSTKRARLADEFINLVFSWSLEDICNEGLYRKQVKEIPEEHQSVEIYLDSYIYPLLEETRAKLASAMDGIYNAPFAEVKALDVATPYVTHTFPYNVKVDRWKNRLGHGDTEPYRTLPGDIVLLSNGKPESFADLQRFGWTWTFALVTNIAEIENDDSYPDPSTDFKVEAERSENDDSYADPSTDFKVKAERSENDDSYPDPSTDFKVKAERRIEVEDGQHKSLYVVFLANITTNRRIWNSLCMPKNLDIIETVLSKNDRDKKICELCSLQDDTQSDIKIRPTASLKLNKSQTEAIVASILRMQCEHKSSVKLIWGPPGTGKTRTLSSMLFTLLKMNVRTLVCAPTNVSITDLASRVIKLMRESFEVEPEKSFRTRPLGDVLIFGNKDRLKCGSDIEEIFLDYRVDSLYECYQLISCMIRFLYVKNELKKAKQIQDDELQKSKESRENEVQKSEPLSLLEFARDRLSLLRSCLLKFSTHIARSFVGDQIFQYMVQLVSLLDSLETLLFQVKLTSEKLENIFSHQGTVDSSQSSVHASPLLSTKAQCLYILKSLQRSLAKLVFNVMDKTSIMEFCFKNASLIFCTASSSYKLRSVDIEPVRLLVIDEAAQLKECESIIPLQLPGLRHAVLVGDECQLPATVISKLSDEAGFGRSLFGRLSSLGHSKHLLDVQYRMHPAISRFPNSKFYQKRIINAPNVKDKSYERSYLPGRMFGPYSFINILEGKEEMDDFSHSRRNMVEVAVTVKIVKKLYKEWSVSQEKLSIGVISPYAAQVLAIQEKLKAENHEGFTVTVKSIDGFQGVEKDIIIISTVRSNNDGSIGFLASPQRTNVSLTRARHCLWILGNERTLQKRYSIWQKLVHDAKDRQCFFNADEDSDLAKTIIDVKKELDQLDDLLNGESILFKSARWKVLFSENFKSSFKKLKSSHVKKLVMNLLLKIASGWRPKRRSVDSTCETSLQIVKKFKVERYYIVCTIDIMKELNYMQVLKVWDILPLQMDQKLFRRLDSTFAMHTDDFINRCKEKCIEGNLEVPKIWPMSHNIVRYKNIINNSILDGDSSGCTVECRSCVENSKVNESLLLMKFYSLSAGVVHRLLSDQDCRELDLPFEVTDEEREIILFPRSSFVLGRSGTGKTTILTMKLYGKIEQHRLALNGISSAESYLSMSNRADEGTCMSEYKDNVLHQLFVTVSPKLCCAIKQHLSRLKRFACGGQFYRDDSSIDVDEIDQMAPFQDIPDSFVGIKPEKYPLVITLQKFLLMLDGSLGNSYFERFPDLKDFSQDKRSLKSVALQSFMRKKEVNYDHFKSFFWPHFNSKLTKNLEPSRVYTEIMSHIKGGLQVGEACDIKLNREDYVSLSDKRMSTFCAREREAIYDIFKDYEKMKMKRGEFDLADLVIDLHHRLNNANLPGGKMDFVYVDEVQDLTMSQIALFKYVCKNVDEGFVFSGDTAQTIARGVDFRFEDIRCLFYKEFLMKTKENECGGSKEKGHLSDMFTLYQNFRTHSGVLRLAQSVIDLLCHFFPNSIDVLPPETSFVSGEPPVVIEPGSDENAIITIFGCDGNVGKMVGFGAEQVILVRDDSARREISSWIGHQALILTIVECKGLEFQDVLLFNFFGSSPLRSQWRVIYEFLKEKDLFDSGFPKSFPSFSQLRHNILCSELKQLYVAITRTRQRLWICENAEELSKPMLDYWKRLGLVTVRKVDDSLIHAMQRASSLEEWKSQGIKLFWEKNYKMAIKCFERAGEPTWGKRAKAAGLRASADHMRGSNPEEARTMLREAAELFYSVGKTDSAAECFFDSEEYERAGRIYLEKSEPELRKAGECFTLAGRYELAADVYAKGNFFVECLSACNKGKCFEIGLQYVKHWKQQASLTDGMMNKIKDLDKIVQEILESCALDCHKHNDKASLMKLVRAFHTMESRRKFLKSLGCLEDLLVLEEESGNFMEAAEIAQVIGNLLLEVDLLGKAKHFRNAALLTLAYVIFCSLWDSRGKGWPLKSFPQKQELINKAISFAENESRSFYGFVCAEVKILSHEQDNVSELIGSYKQGSLTVEFLSIRKLLDAHFQIHPAKYELENEFPTDLKKYSEEKILQYKFSPRTLFYLWNLFKDNILGILERLDCLEREDISKCDRTIDFCLHYFGVRRLSNNLNVTYRLLNPATEWVKYIDGRFLRRQREVVTLEAQHLVSAFRTYWLGELQSVGLGVLRVLEALYESYVRKSWSRYSQGISLSFIFDIVKFFAESKLHDFKNVPIKKFIDISINYFDIVFPLDSQASLSEYIIYLRGTEQSQNLLEYVISRHISTEGELTYGQIGKSLMILLGSGRHKIDLCEMIAKKIPKNSSWKEFVKILKGNKELESNSLIQKFHDALQETYNANWTVKGYISPNCYLYLMERLVILASHYRVSFFATKSSFVEWLVYQQSHGIPSASLVTDKQPYPLNVFDSVIKMVMQFLFYGRDSAQWIRDSSINYYYYHPVLVLRLFVILCLLCLNSGMYSNVLFELLSLFNTGAQLPREFCEAIHDDVNLCTVARAFKSIGDPVVIVNRGGKNDLKFVCPDAIILDMSVSRSEKDIMEVLFPSSSKTSHGQITSVEANMIKS</sequence>
<keyword evidence="9" id="KW-1185">Reference proteome</keyword>
<feature type="compositionally biased region" description="Basic and acidic residues" evidence="6">
    <location>
        <begin position="188"/>
        <end position="199"/>
    </location>
</feature>
<dbReference type="InterPro" id="IPR013986">
    <property type="entry name" value="DExx_box_DNA_helicase_dom_sf"/>
</dbReference>
<evidence type="ECO:0000256" key="2">
    <source>
        <dbReference type="ARBA" id="ARBA00022801"/>
    </source>
</evidence>
<keyword evidence="1 5" id="KW-0547">Nucleotide-binding</keyword>
<dbReference type="InterPro" id="IPR039904">
    <property type="entry name" value="TRANK1"/>
</dbReference>
<dbReference type="OrthoDB" id="3156807at2759"/>
<feature type="compositionally biased region" description="Basic and acidic residues" evidence="6">
    <location>
        <begin position="168"/>
        <end position="179"/>
    </location>
</feature>
<keyword evidence="3 5" id="KW-0347">Helicase</keyword>
<name>A0A8S0V5T5_OLEEU</name>
<feature type="region of interest" description="Disordered" evidence="6">
    <location>
        <begin position="162"/>
        <end position="208"/>
    </location>
</feature>
<evidence type="ECO:0000259" key="7">
    <source>
        <dbReference type="PROSITE" id="PS51198"/>
    </source>
</evidence>
<dbReference type="EMBL" id="CACTIH010009129">
    <property type="protein sequence ID" value="CAA3025284.1"/>
    <property type="molecule type" value="Genomic_DNA"/>
</dbReference>
<dbReference type="GO" id="GO:0004386">
    <property type="term" value="F:helicase activity"/>
    <property type="evidence" value="ECO:0007669"/>
    <property type="project" value="UniProtKB-UniRule"/>
</dbReference>
<reference evidence="8 9" key="1">
    <citation type="submission" date="2019-12" db="EMBL/GenBank/DDBJ databases">
        <authorList>
            <person name="Alioto T."/>
            <person name="Alioto T."/>
            <person name="Gomez Garrido J."/>
        </authorList>
    </citation>
    <scope>NUCLEOTIDE SEQUENCE [LARGE SCALE GENOMIC DNA]</scope>
</reference>
<evidence type="ECO:0000256" key="4">
    <source>
        <dbReference type="ARBA" id="ARBA00022840"/>
    </source>
</evidence>
<feature type="binding site" evidence="5">
    <location>
        <begin position="1129"/>
        <end position="1136"/>
    </location>
    <ligand>
        <name>ATP</name>
        <dbReference type="ChEBI" id="CHEBI:30616"/>
    </ligand>
</feature>
<dbReference type="PANTHER" id="PTHR21529">
    <property type="entry name" value="MAMMARY TURMOR VIRUS RECEPTOR HOMOLOG 1, 2 MTVR1, 2"/>
    <property type="match status" value="1"/>
</dbReference>
<organism evidence="8 9">
    <name type="scientific">Olea europaea subsp. europaea</name>
    <dbReference type="NCBI Taxonomy" id="158383"/>
    <lineage>
        <taxon>Eukaryota</taxon>
        <taxon>Viridiplantae</taxon>
        <taxon>Streptophyta</taxon>
        <taxon>Embryophyta</taxon>
        <taxon>Tracheophyta</taxon>
        <taxon>Spermatophyta</taxon>
        <taxon>Magnoliopsida</taxon>
        <taxon>eudicotyledons</taxon>
        <taxon>Gunneridae</taxon>
        <taxon>Pentapetalae</taxon>
        <taxon>asterids</taxon>
        <taxon>lamiids</taxon>
        <taxon>Lamiales</taxon>
        <taxon>Oleaceae</taxon>
        <taxon>Oleeae</taxon>
        <taxon>Olea</taxon>
    </lineage>
</organism>
<dbReference type="Gramene" id="OE9A114155T1">
    <property type="protein sequence ID" value="OE9A114155C1"/>
    <property type="gene ID" value="OE9A114155"/>
</dbReference>
<evidence type="ECO:0000313" key="9">
    <source>
        <dbReference type="Proteomes" id="UP000594638"/>
    </source>
</evidence>
<dbReference type="CDD" id="cd18808">
    <property type="entry name" value="SF1_C_Upf1"/>
    <property type="match status" value="1"/>
</dbReference>
<keyword evidence="2 5" id="KW-0378">Hydrolase</keyword>
<protein>
    <submittedName>
        <fullName evidence="8">TPR and ankyrin repeat-containing protein 1</fullName>
    </submittedName>
</protein>
<dbReference type="InterPro" id="IPR041679">
    <property type="entry name" value="DNA2/NAM7-like_C"/>
</dbReference>
<dbReference type="Pfam" id="PF00580">
    <property type="entry name" value="UvrD-helicase"/>
    <property type="match status" value="1"/>
</dbReference>
<keyword evidence="4 5" id="KW-0067">ATP-binding</keyword>
<dbReference type="InterPro" id="IPR014016">
    <property type="entry name" value="UvrD-like_ATP-bd"/>
</dbReference>
<dbReference type="Gene3D" id="1.10.10.160">
    <property type="match status" value="1"/>
</dbReference>